<keyword evidence="2" id="KW-1185">Reference proteome</keyword>
<dbReference type="HOGENOM" id="CLU_1429715_0_0_1"/>
<dbReference type="AlphaFoldDB" id="T1JN21"/>
<sequence>MESRMKKFFLFNERKKLDPDFYMFATFILNNTETHQVKILDPLTLKALARCLALSSSHCFSSPLSTWDNNPMTITRKKQSKDKQGVKEACSQEGGRGRQKDEVANFKLCPIMCVHFSSQSELIKKALQPYLTGKNILSSLKLILKIYYTITQYLTPVSSKIVLQFVIKRFFVISDFVVTRILELRKAIKP</sequence>
<name>T1JN21_STRMM</name>
<reference evidence="1" key="2">
    <citation type="submission" date="2015-02" db="UniProtKB">
        <authorList>
            <consortium name="EnsemblMetazoa"/>
        </authorList>
    </citation>
    <scope>IDENTIFICATION</scope>
</reference>
<evidence type="ECO:0000313" key="1">
    <source>
        <dbReference type="EnsemblMetazoa" id="SMAR015250-PA"/>
    </source>
</evidence>
<evidence type="ECO:0000313" key="2">
    <source>
        <dbReference type="Proteomes" id="UP000014500"/>
    </source>
</evidence>
<reference evidence="2" key="1">
    <citation type="submission" date="2011-05" db="EMBL/GenBank/DDBJ databases">
        <authorList>
            <person name="Richards S.R."/>
            <person name="Qu J."/>
            <person name="Jiang H."/>
            <person name="Jhangiani S.N."/>
            <person name="Agravi P."/>
            <person name="Goodspeed R."/>
            <person name="Gross S."/>
            <person name="Mandapat C."/>
            <person name="Jackson L."/>
            <person name="Mathew T."/>
            <person name="Pu L."/>
            <person name="Thornton R."/>
            <person name="Saada N."/>
            <person name="Wilczek-Boney K.B."/>
            <person name="Lee S."/>
            <person name="Kovar C."/>
            <person name="Wu Y."/>
            <person name="Scherer S.E."/>
            <person name="Worley K.C."/>
            <person name="Muzny D.M."/>
            <person name="Gibbs R."/>
        </authorList>
    </citation>
    <scope>NUCLEOTIDE SEQUENCE</scope>
    <source>
        <strain evidence="2">Brora</strain>
    </source>
</reference>
<dbReference type="Proteomes" id="UP000014500">
    <property type="component" value="Unassembled WGS sequence"/>
</dbReference>
<dbReference type="EMBL" id="JH431979">
    <property type="status" value="NOT_ANNOTATED_CDS"/>
    <property type="molecule type" value="Genomic_DNA"/>
</dbReference>
<dbReference type="EnsemblMetazoa" id="SMAR015250-RA">
    <property type="protein sequence ID" value="SMAR015250-PA"/>
    <property type="gene ID" value="SMAR015250"/>
</dbReference>
<accession>T1JN21</accession>
<protein>
    <submittedName>
        <fullName evidence="1">Uncharacterized protein</fullName>
    </submittedName>
</protein>
<proteinExistence type="predicted"/>
<organism evidence="1 2">
    <name type="scientific">Strigamia maritima</name>
    <name type="common">European centipede</name>
    <name type="synonym">Geophilus maritimus</name>
    <dbReference type="NCBI Taxonomy" id="126957"/>
    <lineage>
        <taxon>Eukaryota</taxon>
        <taxon>Metazoa</taxon>
        <taxon>Ecdysozoa</taxon>
        <taxon>Arthropoda</taxon>
        <taxon>Myriapoda</taxon>
        <taxon>Chilopoda</taxon>
        <taxon>Pleurostigmophora</taxon>
        <taxon>Geophilomorpha</taxon>
        <taxon>Linotaeniidae</taxon>
        <taxon>Strigamia</taxon>
    </lineage>
</organism>